<dbReference type="PANTHER" id="PTHR24198:SF165">
    <property type="entry name" value="ANKYRIN REPEAT-CONTAINING PROTEIN-RELATED"/>
    <property type="match status" value="1"/>
</dbReference>
<evidence type="ECO:0000256" key="1">
    <source>
        <dbReference type="ARBA" id="ARBA00022737"/>
    </source>
</evidence>
<evidence type="ECO:0000256" key="2">
    <source>
        <dbReference type="ARBA" id="ARBA00023043"/>
    </source>
</evidence>
<dbReference type="SUPFAM" id="SSF48403">
    <property type="entry name" value="Ankyrin repeat"/>
    <property type="match status" value="1"/>
</dbReference>
<keyword evidence="1" id="KW-0677">Repeat</keyword>
<dbReference type="AlphaFoldDB" id="A0A3N4KXC5"/>
<dbReference type="SMART" id="SM00248">
    <property type="entry name" value="ANK"/>
    <property type="match status" value="3"/>
</dbReference>
<evidence type="ECO:0000313" key="5">
    <source>
        <dbReference type="Proteomes" id="UP000277580"/>
    </source>
</evidence>
<evidence type="ECO:0000256" key="3">
    <source>
        <dbReference type="PROSITE-ProRule" id="PRU00023"/>
    </source>
</evidence>
<gene>
    <name evidence="4" type="ORF">P167DRAFT_73315</name>
</gene>
<dbReference type="PANTHER" id="PTHR24198">
    <property type="entry name" value="ANKYRIN REPEAT AND PROTEIN KINASE DOMAIN-CONTAINING PROTEIN"/>
    <property type="match status" value="1"/>
</dbReference>
<feature type="repeat" description="ANK" evidence="3">
    <location>
        <begin position="22"/>
        <end position="56"/>
    </location>
</feature>
<feature type="repeat" description="ANK" evidence="3">
    <location>
        <begin position="95"/>
        <end position="127"/>
    </location>
</feature>
<reference evidence="4 5" key="1">
    <citation type="journal article" date="2018" name="Nat. Ecol. Evol.">
        <title>Pezizomycetes genomes reveal the molecular basis of ectomycorrhizal truffle lifestyle.</title>
        <authorList>
            <person name="Murat C."/>
            <person name="Payen T."/>
            <person name="Noel B."/>
            <person name="Kuo A."/>
            <person name="Morin E."/>
            <person name="Chen J."/>
            <person name="Kohler A."/>
            <person name="Krizsan K."/>
            <person name="Balestrini R."/>
            <person name="Da Silva C."/>
            <person name="Montanini B."/>
            <person name="Hainaut M."/>
            <person name="Levati E."/>
            <person name="Barry K.W."/>
            <person name="Belfiori B."/>
            <person name="Cichocki N."/>
            <person name="Clum A."/>
            <person name="Dockter R.B."/>
            <person name="Fauchery L."/>
            <person name="Guy J."/>
            <person name="Iotti M."/>
            <person name="Le Tacon F."/>
            <person name="Lindquist E.A."/>
            <person name="Lipzen A."/>
            <person name="Malagnac F."/>
            <person name="Mello A."/>
            <person name="Molinier V."/>
            <person name="Miyauchi S."/>
            <person name="Poulain J."/>
            <person name="Riccioni C."/>
            <person name="Rubini A."/>
            <person name="Sitrit Y."/>
            <person name="Splivallo R."/>
            <person name="Traeger S."/>
            <person name="Wang M."/>
            <person name="Zifcakova L."/>
            <person name="Wipf D."/>
            <person name="Zambonelli A."/>
            <person name="Paolocci F."/>
            <person name="Nowrousian M."/>
            <person name="Ottonello S."/>
            <person name="Baldrian P."/>
            <person name="Spatafora J.W."/>
            <person name="Henrissat B."/>
            <person name="Nagy L.G."/>
            <person name="Aury J.M."/>
            <person name="Wincker P."/>
            <person name="Grigoriev I.V."/>
            <person name="Bonfante P."/>
            <person name="Martin F.M."/>
        </authorList>
    </citation>
    <scope>NUCLEOTIDE SEQUENCE [LARGE SCALE GENOMIC DNA]</scope>
    <source>
        <strain evidence="4 5">CCBAS932</strain>
    </source>
</reference>
<keyword evidence="2 3" id="KW-0040">ANK repeat</keyword>
<organism evidence="4 5">
    <name type="scientific">Morchella conica CCBAS932</name>
    <dbReference type="NCBI Taxonomy" id="1392247"/>
    <lineage>
        <taxon>Eukaryota</taxon>
        <taxon>Fungi</taxon>
        <taxon>Dikarya</taxon>
        <taxon>Ascomycota</taxon>
        <taxon>Pezizomycotina</taxon>
        <taxon>Pezizomycetes</taxon>
        <taxon>Pezizales</taxon>
        <taxon>Morchellaceae</taxon>
        <taxon>Morchella</taxon>
    </lineage>
</organism>
<dbReference type="InParanoid" id="A0A3N4KXC5"/>
<dbReference type="EMBL" id="ML119119">
    <property type="protein sequence ID" value="RPB14069.1"/>
    <property type="molecule type" value="Genomic_DNA"/>
</dbReference>
<dbReference type="STRING" id="1392247.A0A3N4KXC5"/>
<dbReference type="Gene3D" id="1.25.40.20">
    <property type="entry name" value="Ankyrin repeat-containing domain"/>
    <property type="match status" value="1"/>
</dbReference>
<evidence type="ECO:0000313" key="4">
    <source>
        <dbReference type="EMBL" id="RPB14069.1"/>
    </source>
</evidence>
<dbReference type="Proteomes" id="UP000277580">
    <property type="component" value="Unassembled WGS sequence"/>
</dbReference>
<dbReference type="OrthoDB" id="341259at2759"/>
<dbReference type="Pfam" id="PF12796">
    <property type="entry name" value="Ank_2"/>
    <property type="match status" value="1"/>
</dbReference>
<keyword evidence="5" id="KW-1185">Reference proteome</keyword>
<dbReference type="PROSITE" id="PS50088">
    <property type="entry name" value="ANK_REPEAT"/>
    <property type="match status" value="2"/>
</dbReference>
<protein>
    <submittedName>
        <fullName evidence="4">Ankyrin</fullName>
    </submittedName>
</protein>
<proteinExistence type="predicted"/>
<name>A0A3N4KXC5_9PEZI</name>
<sequence length="162" mass="17946">MIKMVKILIEKNVRVNAKDHRTEATPLIAALLSPYYEYEILEMLLNAGAAVDYVNKRTDDSALLLAAQRITADSGADALKLLLRHDANINMTDRKGQTALHKMAEKKYIFAARALLEHGARADIPNKQGKTALTIWPELNQTILSTTQSSLQSSVPLSMDET</sequence>
<dbReference type="InterPro" id="IPR002110">
    <property type="entry name" value="Ankyrin_rpt"/>
</dbReference>
<dbReference type="InterPro" id="IPR036770">
    <property type="entry name" value="Ankyrin_rpt-contain_sf"/>
</dbReference>
<accession>A0A3N4KXC5</accession>